<sequence>MQDTPSPKPRNLSRKAAIATGLAAVLGGGVAAVTGAVPAAAADLAQQPDTQIAVFMVPVTLLMAVMMFEVGRFAWRNRIPDMTPQRRRPTNWSSGKSAR</sequence>
<keyword evidence="3" id="KW-1185">Reference proteome</keyword>
<dbReference type="OrthoDB" id="7951130at2"/>
<protein>
    <submittedName>
        <fullName evidence="2">Uncharacterized protein</fullName>
    </submittedName>
</protein>
<dbReference type="STRING" id="429728.SAMN05216456_0863"/>
<accession>A0A1I7N5F7</accession>
<dbReference type="PROSITE" id="PS51318">
    <property type="entry name" value="TAT"/>
    <property type="match status" value="1"/>
</dbReference>
<reference evidence="2 3" key="1">
    <citation type="submission" date="2016-10" db="EMBL/GenBank/DDBJ databases">
        <authorList>
            <person name="de Groot N.N."/>
        </authorList>
    </citation>
    <scope>NUCLEOTIDE SEQUENCE [LARGE SCALE GENOMIC DNA]</scope>
    <source>
        <strain evidence="2 3">IPL20</strain>
    </source>
</reference>
<name>A0A1I7N5F7_9HYPH</name>
<evidence type="ECO:0000256" key="1">
    <source>
        <dbReference type="SAM" id="Phobius"/>
    </source>
</evidence>
<organism evidence="2 3">
    <name type="scientific">Devosia crocina</name>
    <dbReference type="NCBI Taxonomy" id="429728"/>
    <lineage>
        <taxon>Bacteria</taxon>
        <taxon>Pseudomonadati</taxon>
        <taxon>Pseudomonadota</taxon>
        <taxon>Alphaproteobacteria</taxon>
        <taxon>Hyphomicrobiales</taxon>
        <taxon>Devosiaceae</taxon>
        <taxon>Devosia</taxon>
    </lineage>
</organism>
<keyword evidence="1" id="KW-0812">Transmembrane</keyword>
<dbReference type="RefSeq" id="WP_092421330.1">
    <property type="nucleotide sequence ID" value="NZ_FPCK01000001.1"/>
</dbReference>
<dbReference type="AlphaFoldDB" id="A0A1I7N5F7"/>
<feature type="transmembrane region" description="Helical" evidence="1">
    <location>
        <begin position="51"/>
        <end position="75"/>
    </location>
</feature>
<dbReference type="Proteomes" id="UP000199074">
    <property type="component" value="Unassembled WGS sequence"/>
</dbReference>
<dbReference type="EMBL" id="FPCK01000001">
    <property type="protein sequence ID" value="SFV29891.1"/>
    <property type="molecule type" value="Genomic_DNA"/>
</dbReference>
<proteinExistence type="predicted"/>
<gene>
    <name evidence="2" type="ORF">SAMN05216456_0863</name>
</gene>
<evidence type="ECO:0000313" key="2">
    <source>
        <dbReference type="EMBL" id="SFV29891.1"/>
    </source>
</evidence>
<keyword evidence="1" id="KW-1133">Transmembrane helix</keyword>
<evidence type="ECO:0000313" key="3">
    <source>
        <dbReference type="Proteomes" id="UP000199074"/>
    </source>
</evidence>
<keyword evidence="1" id="KW-0472">Membrane</keyword>
<dbReference type="InterPro" id="IPR006311">
    <property type="entry name" value="TAT_signal"/>
</dbReference>